<proteinExistence type="predicted"/>
<feature type="domain" description="Periplasmic copper-binding protein NosD beta helix" evidence="1">
    <location>
        <begin position="445"/>
        <end position="573"/>
    </location>
</feature>
<evidence type="ECO:0000259" key="1">
    <source>
        <dbReference type="Pfam" id="PF05048"/>
    </source>
</evidence>
<name>A0ABR2YN47_9CHLO</name>
<dbReference type="InterPro" id="IPR012334">
    <property type="entry name" value="Pectin_lyas_fold"/>
</dbReference>
<accession>A0ABR2YN47</accession>
<protein>
    <recommendedName>
        <fullName evidence="1">Periplasmic copper-binding protein NosD beta helix domain-containing protein</fullName>
    </recommendedName>
</protein>
<organism evidence="2 3">
    <name type="scientific">Coccomyxa subellipsoidea</name>
    <dbReference type="NCBI Taxonomy" id="248742"/>
    <lineage>
        <taxon>Eukaryota</taxon>
        <taxon>Viridiplantae</taxon>
        <taxon>Chlorophyta</taxon>
        <taxon>core chlorophytes</taxon>
        <taxon>Trebouxiophyceae</taxon>
        <taxon>Trebouxiophyceae incertae sedis</taxon>
        <taxon>Coccomyxaceae</taxon>
        <taxon>Coccomyxa</taxon>
    </lineage>
</organism>
<dbReference type="Gene3D" id="2.160.20.10">
    <property type="entry name" value="Single-stranded right-handed beta-helix, Pectin lyase-like"/>
    <property type="match status" value="2"/>
</dbReference>
<evidence type="ECO:0000313" key="3">
    <source>
        <dbReference type="Proteomes" id="UP001491310"/>
    </source>
</evidence>
<gene>
    <name evidence="2" type="ORF">WJX75_008304</name>
</gene>
<comment type="caution">
    <text evidence="2">The sequence shown here is derived from an EMBL/GenBank/DDBJ whole genome shotgun (WGS) entry which is preliminary data.</text>
</comment>
<reference evidence="2 3" key="1">
    <citation type="journal article" date="2024" name="Nat. Commun.">
        <title>Phylogenomics reveals the evolutionary origins of lichenization in chlorophyte algae.</title>
        <authorList>
            <person name="Puginier C."/>
            <person name="Libourel C."/>
            <person name="Otte J."/>
            <person name="Skaloud P."/>
            <person name="Haon M."/>
            <person name="Grisel S."/>
            <person name="Petersen M."/>
            <person name="Berrin J.G."/>
            <person name="Delaux P.M."/>
            <person name="Dal Grande F."/>
            <person name="Keller J."/>
        </authorList>
    </citation>
    <scope>NUCLEOTIDE SEQUENCE [LARGE SCALE GENOMIC DNA]</scope>
    <source>
        <strain evidence="2 3">SAG 216-7</strain>
    </source>
</reference>
<dbReference type="InterPro" id="IPR007742">
    <property type="entry name" value="NosD_dom"/>
</dbReference>
<dbReference type="SUPFAM" id="SSF51126">
    <property type="entry name" value="Pectin lyase-like"/>
    <property type="match status" value="1"/>
</dbReference>
<dbReference type="Pfam" id="PF05048">
    <property type="entry name" value="NosD"/>
    <property type="match status" value="1"/>
</dbReference>
<dbReference type="Proteomes" id="UP001491310">
    <property type="component" value="Unassembled WGS sequence"/>
</dbReference>
<evidence type="ECO:0000313" key="2">
    <source>
        <dbReference type="EMBL" id="KAK9908465.1"/>
    </source>
</evidence>
<dbReference type="EMBL" id="JALJOT010000008">
    <property type="protein sequence ID" value="KAK9908465.1"/>
    <property type="molecule type" value="Genomic_DNA"/>
</dbReference>
<keyword evidence="3" id="KW-1185">Reference proteome</keyword>
<dbReference type="SMART" id="SM00710">
    <property type="entry name" value="PbH1"/>
    <property type="match status" value="5"/>
</dbReference>
<dbReference type="InterPro" id="IPR011050">
    <property type="entry name" value="Pectin_lyase_fold/virulence"/>
</dbReference>
<sequence>MAGWFGSQPQYSQGQCPANMLDRVTQSLGMASVSQASDPLEYAAQGHGLLTYPVSGPDLDGEAFRKFWIAAHKNTAAHGVRIPPGEYHIKPPEDGGHLTLTCNVNGDDRTSSFVLDLSNTFLWLTSKDAGAIFIDNGENIELRGPFAVCNTRESWTFGQATLVSFNEEKLEWIVQGHDGYPNDRVFLKDGSVNAIVWDPATRLMKNPDVHDFGTRCVEKLGENQYKFTLSHSQEYHINPGDYITARSAEGCTAIHMECCKHCTVNGATIHTASCFGFYNAFGVGCVYRDCFLLPYPRPIGNDGQLPLLSTNADGIHATDNAVGPQLINCYFGGLGDDAIAITGHFSPVATASPEEKHIIVLQVRQYMKADKGDPVKMYGVEGACLGIATIASVEEINNPLPEGTKLSNFCIDDGDKQYTTKITVEEWPEGWNGVGLGCGVQYPTWCGNGYKVVGCRVYNTRGRAVLAKASEGLIENNTFTHLKSVGIQLTPEYNCLEAGFMRDVTVRNNVIDSLGQGIWVGGCTSAEADSPPAPYHHNANIVIENNSISHSQKVPFIVTSSERVTVRNNTLRNCLPKRTDCDWDTRNHSWEVDNKLMLFKYVDQLTLGGNRFIKDEPCEFRGDYENPMEISECSNVVHEPDTNGSYGTYPSSTY</sequence>
<dbReference type="InterPro" id="IPR006626">
    <property type="entry name" value="PbH1"/>
</dbReference>